<reference evidence="6 7" key="1">
    <citation type="submission" date="2024-09" db="EMBL/GenBank/DDBJ databases">
        <authorList>
            <person name="Sun Q."/>
            <person name="Mori K."/>
        </authorList>
    </citation>
    <scope>NUCLEOTIDE SEQUENCE [LARGE SCALE GENOMIC DNA]</scope>
    <source>
        <strain evidence="6 7">JCM 11201</strain>
    </source>
</reference>
<dbReference type="CDD" id="cd06291">
    <property type="entry name" value="PBP1_Qymf-like"/>
    <property type="match status" value="1"/>
</dbReference>
<keyword evidence="1" id="KW-0678">Repressor</keyword>
<proteinExistence type="predicted"/>
<dbReference type="InterPro" id="IPR046335">
    <property type="entry name" value="LacI/GalR-like_sensor"/>
</dbReference>
<dbReference type="Gene3D" id="3.40.50.2300">
    <property type="match status" value="2"/>
</dbReference>
<dbReference type="RefSeq" id="WP_379948613.1">
    <property type="nucleotide sequence ID" value="NZ_JBHMAF010000027.1"/>
</dbReference>
<sequence>MPSIKDVADLAGVGVGTVSRVINNHPNVKPETREKVNAAIKQLNYVPNEVARNFKMQKSKMVALLLPSIWHPFFSELAYYIEDGLDKEGFKLMLCNSGGRPDKELYYLDMLNQNKVAGIIGITYNDVEDNVSTDIPIISIDRHFGKKITCVTSDNYTGGRIALKELVKAGAKKAAYLGIHSSAYSEVRLRKTGFIDEAGAQGIEYIIYEEHDETFSDDKYFGDFFKIKEHQDVDGVFANTDILAAKYIAAAKQHGLRIPEDVKVIGYDGIQDNKLFRPILSTIRQPVEEMARMSVRLLLRKIEGKTLEQDIYRLPVMYREGETTSCSVFLSL</sequence>
<keyword evidence="3 6" id="KW-0238">DNA-binding</keyword>
<evidence type="ECO:0000256" key="1">
    <source>
        <dbReference type="ARBA" id="ARBA00022491"/>
    </source>
</evidence>
<evidence type="ECO:0000256" key="4">
    <source>
        <dbReference type="ARBA" id="ARBA00023163"/>
    </source>
</evidence>
<accession>A0ABV5WD96</accession>
<keyword evidence="2" id="KW-0805">Transcription regulation</keyword>
<evidence type="ECO:0000313" key="7">
    <source>
        <dbReference type="Proteomes" id="UP001589609"/>
    </source>
</evidence>
<comment type="caution">
    <text evidence="6">The sequence shown here is derived from an EMBL/GenBank/DDBJ whole genome shotgun (WGS) entry which is preliminary data.</text>
</comment>
<gene>
    <name evidence="6" type="ORF">ACFFMS_07350</name>
</gene>
<dbReference type="GO" id="GO:0003677">
    <property type="term" value="F:DNA binding"/>
    <property type="evidence" value="ECO:0007669"/>
    <property type="project" value="UniProtKB-KW"/>
</dbReference>
<keyword evidence="7" id="KW-1185">Reference proteome</keyword>
<dbReference type="InterPro" id="IPR028082">
    <property type="entry name" value="Peripla_BP_I"/>
</dbReference>
<organism evidence="6 7">
    <name type="scientific">Ectobacillus funiculus</name>
    <dbReference type="NCBI Taxonomy" id="137993"/>
    <lineage>
        <taxon>Bacteria</taxon>
        <taxon>Bacillati</taxon>
        <taxon>Bacillota</taxon>
        <taxon>Bacilli</taxon>
        <taxon>Bacillales</taxon>
        <taxon>Bacillaceae</taxon>
        <taxon>Ectobacillus</taxon>
    </lineage>
</organism>
<dbReference type="Proteomes" id="UP001589609">
    <property type="component" value="Unassembled WGS sequence"/>
</dbReference>
<dbReference type="PROSITE" id="PS00356">
    <property type="entry name" value="HTH_LACI_1"/>
    <property type="match status" value="1"/>
</dbReference>
<feature type="domain" description="HTH lacI-type" evidence="5">
    <location>
        <begin position="2"/>
        <end position="56"/>
    </location>
</feature>
<dbReference type="Pfam" id="PF13377">
    <property type="entry name" value="Peripla_BP_3"/>
    <property type="match status" value="1"/>
</dbReference>
<keyword evidence="4" id="KW-0804">Transcription</keyword>
<dbReference type="SMART" id="SM00354">
    <property type="entry name" value="HTH_LACI"/>
    <property type="match status" value="1"/>
</dbReference>
<dbReference type="EMBL" id="JBHMAF010000027">
    <property type="protein sequence ID" value="MFB9758336.1"/>
    <property type="molecule type" value="Genomic_DNA"/>
</dbReference>
<dbReference type="PROSITE" id="PS50932">
    <property type="entry name" value="HTH_LACI_2"/>
    <property type="match status" value="1"/>
</dbReference>
<dbReference type="SUPFAM" id="SSF53822">
    <property type="entry name" value="Periplasmic binding protein-like I"/>
    <property type="match status" value="1"/>
</dbReference>
<dbReference type="PANTHER" id="PTHR30146:SF95">
    <property type="entry name" value="RIBOSE OPERON REPRESSOR"/>
    <property type="match status" value="1"/>
</dbReference>
<evidence type="ECO:0000256" key="3">
    <source>
        <dbReference type="ARBA" id="ARBA00023125"/>
    </source>
</evidence>
<dbReference type="Gene3D" id="1.10.260.40">
    <property type="entry name" value="lambda repressor-like DNA-binding domains"/>
    <property type="match status" value="1"/>
</dbReference>
<dbReference type="CDD" id="cd01392">
    <property type="entry name" value="HTH_LacI"/>
    <property type="match status" value="1"/>
</dbReference>
<protein>
    <submittedName>
        <fullName evidence="6">LacI family DNA-binding transcriptional regulator</fullName>
    </submittedName>
</protein>
<dbReference type="SUPFAM" id="SSF47413">
    <property type="entry name" value="lambda repressor-like DNA-binding domains"/>
    <property type="match status" value="1"/>
</dbReference>
<dbReference type="PANTHER" id="PTHR30146">
    <property type="entry name" value="LACI-RELATED TRANSCRIPTIONAL REPRESSOR"/>
    <property type="match status" value="1"/>
</dbReference>
<evidence type="ECO:0000313" key="6">
    <source>
        <dbReference type="EMBL" id="MFB9758336.1"/>
    </source>
</evidence>
<name>A0ABV5WD96_9BACI</name>
<dbReference type="InterPro" id="IPR000843">
    <property type="entry name" value="HTH_LacI"/>
</dbReference>
<evidence type="ECO:0000259" key="5">
    <source>
        <dbReference type="PROSITE" id="PS50932"/>
    </source>
</evidence>
<dbReference type="InterPro" id="IPR010982">
    <property type="entry name" value="Lambda_DNA-bd_dom_sf"/>
</dbReference>
<dbReference type="Pfam" id="PF00356">
    <property type="entry name" value="LacI"/>
    <property type="match status" value="1"/>
</dbReference>
<evidence type="ECO:0000256" key="2">
    <source>
        <dbReference type="ARBA" id="ARBA00023015"/>
    </source>
</evidence>